<sequence length="206" mass="21148">MCSTAAAGAEVGEDEAGQARRLCEGGHVVRGAVHVGGACLVQRGAAVGGLMHQQGRALAGGAQHAGVGVVAAHHGGQAAGVGAHKVCAAQGAAGVPHVLPRLQLAPGGAWRQARRAQGQRRAQQLLLRAFAAVHQIPARPGQGRLHGQGRHIAPARGQARGGAEEGEAEHDENAEYRRVQTGVPKRASCRWPWKLAPENPINTTGT</sequence>
<dbReference type="AlphaFoldDB" id="A0A3M6R7P8"/>
<protein>
    <submittedName>
        <fullName evidence="2">Uncharacterized protein</fullName>
    </submittedName>
</protein>
<name>A0A3M6R7P8_9BURK</name>
<reference evidence="2 3" key="1">
    <citation type="submission" date="2018-10" db="EMBL/GenBank/DDBJ databases">
        <title>Comamonadaceae CDC group NO-1 genome sequencing and assembly.</title>
        <authorList>
            <person name="Bernier A.-M."/>
            <person name="Bernard K."/>
        </authorList>
    </citation>
    <scope>NUCLEOTIDE SEQUENCE [LARGE SCALE GENOMIC DNA]</scope>
    <source>
        <strain evidence="2 3">NML180582</strain>
    </source>
</reference>
<gene>
    <name evidence="2" type="ORF">EBQ34_10745</name>
</gene>
<evidence type="ECO:0000313" key="2">
    <source>
        <dbReference type="EMBL" id="RMX11323.1"/>
    </source>
</evidence>
<organism evidence="2 3">
    <name type="scientific">Vandammella animalimorsus</name>
    <dbReference type="NCBI Taxonomy" id="2029117"/>
    <lineage>
        <taxon>Bacteria</taxon>
        <taxon>Pseudomonadati</taxon>
        <taxon>Pseudomonadota</taxon>
        <taxon>Betaproteobacteria</taxon>
        <taxon>Burkholderiales</taxon>
        <taxon>Comamonadaceae</taxon>
        <taxon>Vandammella</taxon>
    </lineage>
</organism>
<dbReference type="EMBL" id="RDQJ01000016">
    <property type="protein sequence ID" value="RMX11323.1"/>
    <property type="molecule type" value="Genomic_DNA"/>
</dbReference>
<dbReference type="Proteomes" id="UP000275180">
    <property type="component" value="Unassembled WGS sequence"/>
</dbReference>
<evidence type="ECO:0000256" key="1">
    <source>
        <dbReference type="SAM" id="MobiDB-lite"/>
    </source>
</evidence>
<accession>A0A3M6R7P8</accession>
<comment type="caution">
    <text evidence="2">The sequence shown here is derived from an EMBL/GenBank/DDBJ whole genome shotgun (WGS) entry which is preliminary data.</text>
</comment>
<evidence type="ECO:0000313" key="3">
    <source>
        <dbReference type="Proteomes" id="UP000275180"/>
    </source>
</evidence>
<feature type="region of interest" description="Disordered" evidence="1">
    <location>
        <begin position="139"/>
        <end position="188"/>
    </location>
</feature>
<proteinExistence type="predicted"/>